<dbReference type="InterPro" id="IPR006140">
    <property type="entry name" value="D-isomer_DH_NAD-bd"/>
</dbReference>
<dbReference type="SUPFAM" id="SSF51735">
    <property type="entry name" value="NAD(P)-binding Rossmann-fold domains"/>
    <property type="match status" value="1"/>
</dbReference>
<dbReference type="Proteomes" id="UP001168640">
    <property type="component" value="Unassembled WGS sequence"/>
</dbReference>
<sequence length="309" mass="34241">MKILFVAGDPKPERWTAPLQQRLPDADIHVWNPDGAAVEADYAIVWNPPAELFEREPQLKAIFSLGAGVDKLVSLPAVAGGLTVVRVEDAGMSVQMAEYVLYHLLESSRQMDLYRAQQARGTWKIHRPIRRQDWPVGVMGLGQIGNRVASTLASLDYPVNGWARSPHQLADVNTYHGADGLADFLANTRVLVNTLPLTEQTRDLIDHHLLSQLQPDALVINVGRGEQLVDEDLLNALDEGQVGRAVLDVFRREPLPSDHPFWTHPKVTITPHVSARTLREATIEQIADKIRAHADGKPVSGVVDIQRGY</sequence>
<dbReference type="PANTHER" id="PTHR43333:SF1">
    <property type="entry name" value="D-ISOMER SPECIFIC 2-HYDROXYACID DEHYDROGENASE NAD-BINDING DOMAIN-CONTAINING PROTEIN"/>
    <property type="match status" value="1"/>
</dbReference>
<dbReference type="Gene3D" id="3.40.50.720">
    <property type="entry name" value="NAD(P)-binding Rossmann-like Domain"/>
    <property type="match status" value="2"/>
</dbReference>
<protein>
    <submittedName>
        <fullName evidence="4">Glyoxylate/hydroxypyruvate reductase A</fullName>
    </submittedName>
</protein>
<keyword evidence="5" id="KW-1185">Reference proteome</keyword>
<gene>
    <name evidence="4" type="ORF">QVZ43_07405</name>
</gene>
<organism evidence="4 5">
    <name type="scientific">Marinobacter suaedae</name>
    <dbReference type="NCBI Taxonomy" id="3057675"/>
    <lineage>
        <taxon>Bacteria</taxon>
        <taxon>Pseudomonadati</taxon>
        <taxon>Pseudomonadota</taxon>
        <taxon>Gammaproteobacteria</taxon>
        <taxon>Pseudomonadales</taxon>
        <taxon>Marinobacteraceae</taxon>
        <taxon>Marinobacter</taxon>
    </lineage>
</organism>
<keyword evidence="1" id="KW-0560">Oxidoreductase</keyword>
<dbReference type="CDD" id="cd12164">
    <property type="entry name" value="GDH_like_2"/>
    <property type="match status" value="1"/>
</dbReference>
<feature type="domain" description="D-isomer specific 2-hydroxyacid dehydrogenase NAD-binding" evidence="3">
    <location>
        <begin position="103"/>
        <end position="274"/>
    </location>
</feature>
<dbReference type="EMBL" id="JAUMIS010000001">
    <property type="protein sequence ID" value="MDO3721547.1"/>
    <property type="molecule type" value="Genomic_DNA"/>
</dbReference>
<dbReference type="PANTHER" id="PTHR43333">
    <property type="entry name" value="2-HACID_DH_C DOMAIN-CONTAINING PROTEIN"/>
    <property type="match status" value="1"/>
</dbReference>
<accession>A0ABT8VZY5</accession>
<name>A0ABT8VZY5_9GAMM</name>
<comment type="caution">
    <text evidence="4">The sequence shown here is derived from an EMBL/GenBank/DDBJ whole genome shotgun (WGS) entry which is preliminary data.</text>
</comment>
<proteinExistence type="predicted"/>
<evidence type="ECO:0000256" key="2">
    <source>
        <dbReference type="ARBA" id="ARBA00023027"/>
    </source>
</evidence>
<evidence type="ECO:0000313" key="5">
    <source>
        <dbReference type="Proteomes" id="UP001168640"/>
    </source>
</evidence>
<dbReference type="Pfam" id="PF02826">
    <property type="entry name" value="2-Hacid_dh_C"/>
    <property type="match status" value="1"/>
</dbReference>
<dbReference type="SUPFAM" id="SSF52283">
    <property type="entry name" value="Formate/glycerate dehydrogenase catalytic domain-like"/>
    <property type="match status" value="1"/>
</dbReference>
<reference evidence="4" key="1">
    <citation type="submission" date="2023-07" db="EMBL/GenBank/DDBJ databases">
        <title>Marinobacter sp. chi1 genome sequencing and assembly.</title>
        <authorList>
            <person name="Park S."/>
        </authorList>
    </citation>
    <scope>NUCLEOTIDE SEQUENCE</scope>
    <source>
        <strain evidence="4">Chi1</strain>
    </source>
</reference>
<keyword evidence="2" id="KW-0520">NAD</keyword>
<evidence type="ECO:0000313" key="4">
    <source>
        <dbReference type="EMBL" id="MDO3721547.1"/>
    </source>
</evidence>
<evidence type="ECO:0000259" key="3">
    <source>
        <dbReference type="Pfam" id="PF02826"/>
    </source>
</evidence>
<dbReference type="InterPro" id="IPR036291">
    <property type="entry name" value="NAD(P)-bd_dom_sf"/>
</dbReference>
<evidence type="ECO:0000256" key="1">
    <source>
        <dbReference type="ARBA" id="ARBA00023002"/>
    </source>
</evidence>
<dbReference type="RefSeq" id="WP_302909412.1">
    <property type="nucleotide sequence ID" value="NZ_JAUMIS010000001.1"/>
</dbReference>